<dbReference type="GO" id="GO:0015293">
    <property type="term" value="F:symporter activity"/>
    <property type="evidence" value="ECO:0007669"/>
    <property type="project" value="UniProtKB-UniRule"/>
</dbReference>
<keyword evidence="3" id="KW-1003">Cell membrane</keyword>
<dbReference type="PRINTS" id="PR00173">
    <property type="entry name" value="EDTRNSPORT"/>
</dbReference>
<evidence type="ECO:0000256" key="2">
    <source>
        <dbReference type="ARBA" id="ARBA00022448"/>
    </source>
</evidence>
<evidence type="ECO:0000256" key="6">
    <source>
        <dbReference type="ARBA" id="ARBA00023136"/>
    </source>
</evidence>
<evidence type="ECO:0000256" key="7">
    <source>
        <dbReference type="RuleBase" id="RU361216"/>
    </source>
</evidence>
<name>A0A2P4XPR9_9STRA</name>
<organism evidence="9 10">
    <name type="scientific">Phytophthora palmivora</name>
    <dbReference type="NCBI Taxonomy" id="4796"/>
    <lineage>
        <taxon>Eukaryota</taxon>
        <taxon>Sar</taxon>
        <taxon>Stramenopiles</taxon>
        <taxon>Oomycota</taxon>
        <taxon>Peronosporomycetes</taxon>
        <taxon>Peronosporales</taxon>
        <taxon>Peronosporaceae</taxon>
        <taxon>Phytophthora</taxon>
    </lineage>
</organism>
<keyword evidence="4 7" id="KW-0812">Transmembrane</keyword>
<gene>
    <name evidence="9" type="ORF">PHPALM_16412</name>
</gene>
<feature type="transmembrane region" description="Helical" evidence="7">
    <location>
        <begin position="262"/>
        <end position="281"/>
    </location>
</feature>
<dbReference type="PANTHER" id="PTHR42865:SF7">
    <property type="entry name" value="PROTON_GLUTAMATE-ASPARTATE SYMPORTER"/>
    <property type="match status" value="1"/>
</dbReference>
<feature type="non-terminal residue" evidence="9">
    <location>
        <position position="393"/>
    </location>
</feature>
<dbReference type="SUPFAM" id="SSF118215">
    <property type="entry name" value="Proton glutamate symport protein"/>
    <property type="match status" value="1"/>
</dbReference>
<evidence type="ECO:0000313" key="9">
    <source>
        <dbReference type="EMBL" id="POM67565.1"/>
    </source>
</evidence>
<accession>A0A2P4XPR9</accession>
<evidence type="ECO:0000256" key="4">
    <source>
        <dbReference type="ARBA" id="ARBA00022692"/>
    </source>
</evidence>
<keyword evidence="10" id="KW-1185">Reference proteome</keyword>
<keyword evidence="5 7" id="KW-1133">Transmembrane helix</keyword>
<dbReference type="InterPro" id="IPR036458">
    <property type="entry name" value="Na:dicarbo_symporter_sf"/>
</dbReference>
<proteinExistence type="inferred from homology"/>
<dbReference type="OrthoDB" id="5877963at2759"/>
<comment type="subcellular location">
    <subcellularLocation>
        <location evidence="1">Cell membrane</location>
        <topology evidence="1">Multi-pass membrane protein</topology>
    </subcellularLocation>
    <subcellularLocation>
        <location evidence="7">Membrane</location>
        <topology evidence="7">Multi-pass membrane protein</topology>
    </subcellularLocation>
</comment>
<comment type="similarity">
    <text evidence="7">Belongs to the dicarboxylate/amino acid:cation symporter (DAACS) (TC 2.A.23) family.</text>
</comment>
<keyword evidence="2 7" id="KW-0813">Transport</keyword>
<dbReference type="Proteomes" id="UP000237271">
    <property type="component" value="Unassembled WGS sequence"/>
</dbReference>
<feature type="transmembrane region" description="Helical" evidence="7">
    <location>
        <begin position="370"/>
        <end position="392"/>
    </location>
</feature>
<keyword evidence="6 7" id="KW-0472">Membrane</keyword>
<evidence type="ECO:0000256" key="5">
    <source>
        <dbReference type="ARBA" id="ARBA00022989"/>
    </source>
</evidence>
<dbReference type="PANTHER" id="PTHR42865">
    <property type="entry name" value="PROTON/GLUTAMATE-ASPARTATE SYMPORTER"/>
    <property type="match status" value="1"/>
</dbReference>
<dbReference type="AlphaFoldDB" id="A0A2P4XPR9"/>
<comment type="caution">
    <text evidence="9">The sequence shown here is derived from an EMBL/GenBank/DDBJ whole genome shotgun (WGS) entry which is preliminary data.</text>
</comment>
<sequence length="393" mass="42204">MPMDVFANAVVRPPAPIVLLDEEQQRIIRDGQNQQIPEQLDDPQQERTDSTGNIGLFVPTTPPMLPIPQHVTPQAPPPPTTNYLRTDFTTGRRPTSTTTTNTQKSLGDGIRTNFTTNRQNPNPVAAFMKENAPDNSLSNSLSAPTDYGNVEPTAMPFISSTDPPEEVRPDPTKGFRGNRSNLKLSVRYMIIGAIVGIALGVVFAHVGVSDIAAQWISLPGDLFLRAVNALVVPYVFCSVAVAVGDIVFVGKVSIVGLQTLKIFATGWVVSTLLGISVAFIFRPLFRLKNKYASPDANAVGLTCSNGLMVEMLSNNSITCSSNATELSLDNAFVLEDVNNVFETNSDAVITDLTLSKQLISTLESVVPDNIFASLADGDLLAIITFAMVLGSIA</sequence>
<reference evidence="9 10" key="1">
    <citation type="journal article" date="2017" name="Genome Biol. Evol.">
        <title>Phytophthora megakarya and P. palmivora, closely related causal agents of cacao black pod rot, underwent increases in genome sizes and gene numbers by different mechanisms.</title>
        <authorList>
            <person name="Ali S.S."/>
            <person name="Shao J."/>
            <person name="Lary D.J."/>
            <person name="Kronmiller B."/>
            <person name="Shen D."/>
            <person name="Strem M.D."/>
            <person name="Amoako-Attah I."/>
            <person name="Akrofi A.Y."/>
            <person name="Begoude B.A."/>
            <person name="Ten Hoopen G.M."/>
            <person name="Coulibaly K."/>
            <person name="Kebe B.I."/>
            <person name="Melnick R.L."/>
            <person name="Guiltinan M.J."/>
            <person name="Tyler B.M."/>
            <person name="Meinhardt L.W."/>
            <person name="Bailey B.A."/>
        </authorList>
    </citation>
    <scope>NUCLEOTIDE SEQUENCE [LARGE SCALE GENOMIC DNA]</scope>
    <source>
        <strain evidence="10">sbr112.9</strain>
    </source>
</reference>
<feature type="transmembrane region" description="Helical" evidence="7">
    <location>
        <begin position="186"/>
        <end position="206"/>
    </location>
</feature>
<feature type="compositionally biased region" description="Low complexity" evidence="8">
    <location>
        <begin position="86"/>
        <end position="102"/>
    </location>
</feature>
<dbReference type="Pfam" id="PF00375">
    <property type="entry name" value="SDF"/>
    <property type="match status" value="1"/>
</dbReference>
<dbReference type="EMBL" id="NCKW01008932">
    <property type="protein sequence ID" value="POM67565.1"/>
    <property type="molecule type" value="Genomic_DNA"/>
</dbReference>
<dbReference type="InterPro" id="IPR001991">
    <property type="entry name" value="Na-dicarboxylate_symporter"/>
</dbReference>
<feature type="region of interest" description="Disordered" evidence="8">
    <location>
        <begin position="71"/>
        <end position="120"/>
    </location>
</feature>
<dbReference type="Gene3D" id="1.10.3860.10">
    <property type="entry name" value="Sodium:dicarboxylate symporter"/>
    <property type="match status" value="1"/>
</dbReference>
<dbReference type="GO" id="GO:0005886">
    <property type="term" value="C:plasma membrane"/>
    <property type="evidence" value="ECO:0007669"/>
    <property type="project" value="UniProtKB-SubCell"/>
</dbReference>
<evidence type="ECO:0000256" key="1">
    <source>
        <dbReference type="ARBA" id="ARBA00004651"/>
    </source>
</evidence>
<feature type="transmembrane region" description="Helical" evidence="7">
    <location>
        <begin position="226"/>
        <end position="250"/>
    </location>
</feature>
<keyword evidence="7" id="KW-0769">Symport</keyword>
<evidence type="ECO:0000256" key="8">
    <source>
        <dbReference type="SAM" id="MobiDB-lite"/>
    </source>
</evidence>
<evidence type="ECO:0000313" key="10">
    <source>
        <dbReference type="Proteomes" id="UP000237271"/>
    </source>
</evidence>
<protein>
    <recommendedName>
        <fullName evidence="7">Amino acid transporter</fullName>
    </recommendedName>
</protein>
<comment type="caution">
    <text evidence="7">Lacks conserved residue(s) required for the propagation of feature annotation.</text>
</comment>
<evidence type="ECO:0000256" key="3">
    <source>
        <dbReference type="ARBA" id="ARBA00022475"/>
    </source>
</evidence>